<dbReference type="AlphaFoldDB" id="A0A9P9YED9"/>
<protein>
    <submittedName>
        <fullName evidence="1">Uncharacterized protein</fullName>
    </submittedName>
</protein>
<sequence>MEKRTWAVSAKVLNRLRPLLWRTDRSIDCCTTT</sequence>
<evidence type="ECO:0000313" key="1">
    <source>
        <dbReference type="EMBL" id="KAI8035426.1"/>
    </source>
</evidence>
<accession>A0A9P9YED9</accession>
<reference evidence="1" key="1">
    <citation type="journal article" date="2023" name="Genome Biol. Evol.">
        <title>Long-read-based Genome Assembly of Drosophila gunungcola Reveals Fewer Chemosensory Genes in Flower-breeding Species.</title>
        <authorList>
            <person name="Negi A."/>
            <person name="Liao B.Y."/>
            <person name="Yeh S.D."/>
        </authorList>
    </citation>
    <scope>NUCLEOTIDE SEQUENCE</scope>
    <source>
        <strain evidence="1">Sukarami</strain>
    </source>
</reference>
<dbReference type="EMBL" id="JAMKOV010000037">
    <property type="protein sequence ID" value="KAI8035426.1"/>
    <property type="molecule type" value="Genomic_DNA"/>
</dbReference>
<organism evidence="1 2">
    <name type="scientific">Drosophila gunungcola</name>
    <name type="common">fruit fly</name>
    <dbReference type="NCBI Taxonomy" id="103775"/>
    <lineage>
        <taxon>Eukaryota</taxon>
        <taxon>Metazoa</taxon>
        <taxon>Ecdysozoa</taxon>
        <taxon>Arthropoda</taxon>
        <taxon>Hexapoda</taxon>
        <taxon>Insecta</taxon>
        <taxon>Pterygota</taxon>
        <taxon>Neoptera</taxon>
        <taxon>Endopterygota</taxon>
        <taxon>Diptera</taxon>
        <taxon>Brachycera</taxon>
        <taxon>Muscomorpha</taxon>
        <taxon>Ephydroidea</taxon>
        <taxon>Drosophilidae</taxon>
        <taxon>Drosophila</taxon>
        <taxon>Sophophora</taxon>
    </lineage>
</organism>
<evidence type="ECO:0000313" key="2">
    <source>
        <dbReference type="Proteomes" id="UP001059596"/>
    </source>
</evidence>
<dbReference type="Proteomes" id="UP001059596">
    <property type="component" value="Unassembled WGS sequence"/>
</dbReference>
<comment type="caution">
    <text evidence="1">The sequence shown here is derived from an EMBL/GenBank/DDBJ whole genome shotgun (WGS) entry which is preliminary data.</text>
</comment>
<proteinExistence type="predicted"/>
<name>A0A9P9YED9_9MUSC</name>
<gene>
    <name evidence="1" type="ORF">M5D96_011769</name>
</gene>
<keyword evidence="2" id="KW-1185">Reference proteome</keyword>